<name>A0A009ISU8_ACIB9</name>
<comment type="subcellular location">
    <subcellularLocation>
        <location evidence="1">Cell inner membrane</location>
    </subcellularLocation>
</comment>
<sequence length="247" mass="28158">MKKKSKQWKWWFFALIAFLIFIILQIPATWLISKFSKNNQTVHNVSGNIWQGQADWHRGALRGTIHWKTRPLDLLLLRFAADVDIHSGNTQLTGIMAYGFGKKVIVRDMNGQIAPETLKQIVNWQWPVNSIQLKDIQFNYKKEQGFAAVDGQLHWGGGALIYNIGDRQDRMNMPSLSGQLTDQNGQLQVDIRDQRNQKMANLLLDANMMLDVQLTQRLLLNVPSYDGKAGLDTFVISSRQPLLQGGN</sequence>
<dbReference type="RefSeq" id="WP_000730343.1">
    <property type="nucleotide sequence ID" value="NZ_JEWH01000007.1"/>
</dbReference>
<evidence type="ECO:0000256" key="6">
    <source>
        <dbReference type="ARBA" id="ARBA00022519"/>
    </source>
</evidence>
<evidence type="ECO:0000256" key="1">
    <source>
        <dbReference type="ARBA" id="ARBA00004533"/>
    </source>
</evidence>
<dbReference type="EMBL" id="JEWH01000007">
    <property type="protein sequence ID" value="EXB06928.1"/>
    <property type="molecule type" value="Genomic_DNA"/>
</dbReference>
<evidence type="ECO:0000256" key="7">
    <source>
        <dbReference type="ARBA" id="ARBA00022692"/>
    </source>
</evidence>
<keyword evidence="6" id="KW-0997">Cell inner membrane</keyword>
<dbReference type="InterPro" id="IPR022792">
    <property type="entry name" value="T2SS_protein-GspN"/>
</dbReference>
<feature type="transmembrane region" description="Helical" evidence="11">
    <location>
        <begin position="12"/>
        <end position="32"/>
    </location>
</feature>
<dbReference type="GO" id="GO:0005886">
    <property type="term" value="C:plasma membrane"/>
    <property type="evidence" value="ECO:0007669"/>
    <property type="project" value="UniProtKB-SubCell"/>
</dbReference>
<dbReference type="GO" id="GO:0015627">
    <property type="term" value="C:type II protein secretion system complex"/>
    <property type="evidence" value="ECO:0007669"/>
    <property type="project" value="InterPro"/>
</dbReference>
<evidence type="ECO:0000256" key="10">
    <source>
        <dbReference type="ARBA" id="ARBA00030772"/>
    </source>
</evidence>
<dbReference type="Pfam" id="PF01203">
    <property type="entry name" value="T2SSN"/>
    <property type="match status" value="1"/>
</dbReference>
<comment type="caution">
    <text evidence="12">The sequence shown here is derived from an EMBL/GenBank/DDBJ whole genome shotgun (WGS) entry which is preliminary data.</text>
</comment>
<keyword evidence="7 11" id="KW-0812">Transmembrane</keyword>
<evidence type="ECO:0000313" key="12">
    <source>
        <dbReference type="EMBL" id="EXB06928.1"/>
    </source>
</evidence>
<dbReference type="PATRIC" id="fig|1310613.3.peg.920"/>
<evidence type="ECO:0000313" key="13">
    <source>
        <dbReference type="Proteomes" id="UP000020595"/>
    </source>
</evidence>
<evidence type="ECO:0000256" key="9">
    <source>
        <dbReference type="ARBA" id="ARBA00023136"/>
    </source>
</evidence>
<evidence type="ECO:0000256" key="11">
    <source>
        <dbReference type="SAM" id="Phobius"/>
    </source>
</evidence>
<organism evidence="12 13">
    <name type="scientific">Acinetobacter baumannii (strain 1295743)</name>
    <dbReference type="NCBI Taxonomy" id="1310613"/>
    <lineage>
        <taxon>Bacteria</taxon>
        <taxon>Pseudomonadati</taxon>
        <taxon>Pseudomonadota</taxon>
        <taxon>Gammaproteobacteria</taxon>
        <taxon>Moraxellales</taxon>
        <taxon>Moraxellaceae</taxon>
        <taxon>Acinetobacter</taxon>
        <taxon>Acinetobacter calcoaceticus/baumannii complex</taxon>
    </lineage>
</organism>
<keyword evidence="8" id="KW-0653">Protein transport</keyword>
<dbReference type="GeneID" id="92892266"/>
<proteinExistence type="inferred from homology"/>
<gene>
    <name evidence="12" type="ORF">J512_0962</name>
</gene>
<evidence type="ECO:0000256" key="8">
    <source>
        <dbReference type="ARBA" id="ARBA00022927"/>
    </source>
</evidence>
<reference evidence="12 13" key="1">
    <citation type="submission" date="2014-02" db="EMBL/GenBank/DDBJ databases">
        <title>Comparative genomics and transcriptomics to identify genetic mechanisms underlying the emergence of carbapenem resistant Acinetobacter baumannii (CRAb).</title>
        <authorList>
            <person name="Harris A.D."/>
            <person name="Johnson K.J."/>
            <person name="George J."/>
            <person name="Shefchek K."/>
            <person name="Daugherty S.C."/>
            <person name="Parankush S."/>
            <person name="Sadzewicz L."/>
            <person name="Tallon L."/>
            <person name="Sengamalay N."/>
            <person name="Hazen T.H."/>
            <person name="Rasko D.A."/>
        </authorList>
    </citation>
    <scope>NUCLEOTIDE SEQUENCE [LARGE SCALE GENOMIC DNA]</scope>
    <source>
        <strain evidence="12 13">1295743</strain>
    </source>
</reference>
<dbReference type="GO" id="GO:0015628">
    <property type="term" value="P:protein secretion by the type II secretion system"/>
    <property type="evidence" value="ECO:0007669"/>
    <property type="project" value="InterPro"/>
</dbReference>
<evidence type="ECO:0000256" key="2">
    <source>
        <dbReference type="ARBA" id="ARBA00007208"/>
    </source>
</evidence>
<keyword evidence="5" id="KW-1003">Cell membrane</keyword>
<keyword evidence="4" id="KW-0813">Transport</keyword>
<dbReference type="AlphaFoldDB" id="A0A009ISU8"/>
<evidence type="ECO:0000256" key="5">
    <source>
        <dbReference type="ARBA" id="ARBA00022475"/>
    </source>
</evidence>
<protein>
    <recommendedName>
        <fullName evidence="3">Type II secretion system protein N</fullName>
    </recommendedName>
    <alternativeName>
        <fullName evidence="10">General secretion pathway protein N</fullName>
    </alternativeName>
</protein>
<evidence type="ECO:0000256" key="3">
    <source>
        <dbReference type="ARBA" id="ARBA00021563"/>
    </source>
</evidence>
<keyword evidence="9 11" id="KW-0472">Membrane</keyword>
<dbReference type="Proteomes" id="UP000020595">
    <property type="component" value="Unassembled WGS sequence"/>
</dbReference>
<evidence type="ECO:0000256" key="4">
    <source>
        <dbReference type="ARBA" id="ARBA00022448"/>
    </source>
</evidence>
<comment type="similarity">
    <text evidence="2">Belongs to the GSP N family.</text>
</comment>
<keyword evidence="11" id="KW-1133">Transmembrane helix</keyword>
<accession>A0A009ISU8</accession>